<dbReference type="SUPFAM" id="SSF51735">
    <property type="entry name" value="NAD(P)-binding Rossmann-fold domains"/>
    <property type="match status" value="1"/>
</dbReference>
<comment type="caution">
    <text evidence="1">The sequence shown here is derived from an EMBL/GenBank/DDBJ whole genome shotgun (WGS) entry which is preliminary data.</text>
</comment>
<dbReference type="Proteomes" id="UP000321126">
    <property type="component" value="Unassembled WGS sequence"/>
</dbReference>
<dbReference type="Gene3D" id="3.40.50.720">
    <property type="entry name" value="NAD(P)-binding Rossmann-like Domain"/>
    <property type="match status" value="1"/>
</dbReference>
<reference evidence="1 2" key="1">
    <citation type="submission" date="2019-07" db="EMBL/GenBank/DDBJ databases">
        <title>Serratia strains were isolated from fresh produce.</title>
        <authorList>
            <person name="Cho G.-S."/>
            <person name="Stein M."/>
            <person name="Lee W."/>
            <person name="Suh S.H."/>
            <person name="Franz C.M.A.P."/>
        </authorList>
    </citation>
    <scope>NUCLEOTIDE SEQUENCE [LARGE SCALE GENOMIC DNA]</scope>
    <source>
        <strain evidence="1 2">S16</strain>
    </source>
</reference>
<dbReference type="RefSeq" id="WP_139375588.1">
    <property type="nucleotide sequence ID" value="NZ_AP021873.1"/>
</dbReference>
<evidence type="ECO:0000313" key="2">
    <source>
        <dbReference type="Proteomes" id="UP000321126"/>
    </source>
</evidence>
<dbReference type="AlphaFoldDB" id="A0A5C7CHP8"/>
<proteinExistence type="predicted"/>
<evidence type="ECO:0000313" key="1">
    <source>
        <dbReference type="EMBL" id="TXE36287.1"/>
    </source>
</evidence>
<gene>
    <name evidence="1" type="ORF">FOT62_04720</name>
</gene>
<sequence>MSEHKAVLITGVSSGIGGAAALAFKARGCQVFGTVRDINGASPLNGVALTEMDVRHLRSMPKRE</sequence>
<protein>
    <recommendedName>
        <fullName evidence="3">SDR family NAD(P)-dependent oxidoreductase</fullName>
    </recommendedName>
</protein>
<evidence type="ECO:0008006" key="3">
    <source>
        <dbReference type="Google" id="ProtNLM"/>
    </source>
</evidence>
<dbReference type="InterPro" id="IPR036291">
    <property type="entry name" value="NAD(P)-bd_dom_sf"/>
</dbReference>
<dbReference type="EMBL" id="VOUQ01000002">
    <property type="protein sequence ID" value="TXE36287.1"/>
    <property type="molecule type" value="Genomic_DNA"/>
</dbReference>
<organism evidence="1 2">
    <name type="scientific">Serratia marcescens</name>
    <dbReference type="NCBI Taxonomy" id="615"/>
    <lineage>
        <taxon>Bacteria</taxon>
        <taxon>Pseudomonadati</taxon>
        <taxon>Pseudomonadota</taxon>
        <taxon>Gammaproteobacteria</taxon>
        <taxon>Enterobacterales</taxon>
        <taxon>Yersiniaceae</taxon>
        <taxon>Serratia</taxon>
    </lineage>
</organism>
<name>A0A5C7CHP8_SERMA</name>
<accession>A0A5C7CHP8</accession>